<dbReference type="Proteomes" id="UP000199382">
    <property type="component" value="Unassembled WGS sequence"/>
</dbReference>
<protein>
    <submittedName>
        <fullName evidence="1">Uncharacterized protein</fullName>
    </submittedName>
</protein>
<dbReference type="AlphaFoldDB" id="A0A1G8T2F9"/>
<dbReference type="RefSeq" id="WP_093154425.1">
    <property type="nucleotide sequence ID" value="NZ_FNEK01000016.1"/>
</dbReference>
<reference evidence="1 2" key="1">
    <citation type="submission" date="2016-10" db="EMBL/GenBank/DDBJ databases">
        <authorList>
            <person name="de Groot N.N."/>
        </authorList>
    </citation>
    <scope>NUCLEOTIDE SEQUENCE [LARGE SCALE GENOMIC DNA]</scope>
    <source>
        <strain evidence="1 2">DSM 25294</strain>
    </source>
</reference>
<dbReference type="OrthoDB" id="7444491at2"/>
<organism evidence="1 2">
    <name type="scientific">Aliiruegeria lutimaris</name>
    <dbReference type="NCBI Taxonomy" id="571298"/>
    <lineage>
        <taxon>Bacteria</taxon>
        <taxon>Pseudomonadati</taxon>
        <taxon>Pseudomonadota</taxon>
        <taxon>Alphaproteobacteria</taxon>
        <taxon>Rhodobacterales</taxon>
        <taxon>Roseobacteraceae</taxon>
        <taxon>Aliiruegeria</taxon>
    </lineage>
</organism>
<keyword evidence="2" id="KW-1185">Reference proteome</keyword>
<gene>
    <name evidence="1" type="ORF">SAMN04488026_101625</name>
</gene>
<evidence type="ECO:0000313" key="2">
    <source>
        <dbReference type="Proteomes" id="UP000199382"/>
    </source>
</evidence>
<dbReference type="EMBL" id="FNEK01000016">
    <property type="protein sequence ID" value="SDJ35674.1"/>
    <property type="molecule type" value="Genomic_DNA"/>
</dbReference>
<sequence length="216" mass="22428">MTNAKGGFTDVSQMSDPTIVLNEQFCLARTYAIAQSEKLMTQVQGVSAADVTAQCKQLAPLLKEQVASVSVNNRPAVIDKVSSFVLSTGMAPSQMAQTARICLGDGYRVDDMDVALASALILVVLGEPVYGELLGHHLTAGFGTSSRVDLAYEWYQASSDAVARGATQVFAPGQAGRAELILTAATEMRGGGTGAAMGTVPQPAAANSVPSFNIAQ</sequence>
<proteinExistence type="predicted"/>
<evidence type="ECO:0000313" key="1">
    <source>
        <dbReference type="EMBL" id="SDJ35674.1"/>
    </source>
</evidence>
<name>A0A1G8T2F9_9RHOB</name>
<accession>A0A1G8T2F9</accession>